<dbReference type="Pfam" id="PF17921">
    <property type="entry name" value="Integrase_H2C2"/>
    <property type="match status" value="1"/>
</dbReference>
<feature type="region of interest" description="Disordered" evidence="2">
    <location>
        <begin position="389"/>
        <end position="408"/>
    </location>
</feature>
<dbReference type="SUPFAM" id="SSF53098">
    <property type="entry name" value="Ribonuclease H-like"/>
    <property type="match status" value="1"/>
</dbReference>
<comment type="caution">
    <text evidence="5">The sequence shown here is derived from an EMBL/GenBank/DDBJ whole genome shotgun (WGS) entry which is preliminary data.</text>
</comment>
<keyword evidence="1" id="KW-0863">Zinc-finger</keyword>
<feature type="domain" description="Reverse transcriptase" evidence="4">
    <location>
        <begin position="623"/>
        <end position="883"/>
    </location>
</feature>
<feature type="region of interest" description="Disordered" evidence="2">
    <location>
        <begin position="1629"/>
        <end position="1692"/>
    </location>
</feature>
<organism evidence="5 6">
    <name type="scientific">Perkinsus olseni</name>
    <name type="common">Perkinsus atlanticus</name>
    <dbReference type="NCBI Taxonomy" id="32597"/>
    <lineage>
        <taxon>Eukaryota</taxon>
        <taxon>Sar</taxon>
        <taxon>Alveolata</taxon>
        <taxon>Perkinsozoa</taxon>
        <taxon>Perkinsea</taxon>
        <taxon>Perkinsida</taxon>
        <taxon>Perkinsidae</taxon>
        <taxon>Perkinsus</taxon>
    </lineage>
</organism>
<evidence type="ECO:0000256" key="2">
    <source>
        <dbReference type="SAM" id="MobiDB-lite"/>
    </source>
</evidence>
<dbReference type="InterPro" id="IPR043502">
    <property type="entry name" value="DNA/RNA_pol_sf"/>
</dbReference>
<dbReference type="GO" id="GO:0003676">
    <property type="term" value="F:nucleic acid binding"/>
    <property type="evidence" value="ECO:0007669"/>
    <property type="project" value="InterPro"/>
</dbReference>
<gene>
    <name evidence="5" type="ORF">FOZ60_015583</name>
</gene>
<feature type="region of interest" description="Disordered" evidence="2">
    <location>
        <begin position="84"/>
        <end position="125"/>
    </location>
</feature>
<dbReference type="PROSITE" id="PS50158">
    <property type="entry name" value="ZF_CCHC"/>
    <property type="match status" value="1"/>
</dbReference>
<evidence type="ECO:0000259" key="4">
    <source>
        <dbReference type="PROSITE" id="PS50878"/>
    </source>
</evidence>
<feature type="region of interest" description="Disordered" evidence="2">
    <location>
        <begin position="1705"/>
        <end position="1726"/>
    </location>
</feature>
<dbReference type="Proteomes" id="UP000541610">
    <property type="component" value="Unassembled WGS sequence"/>
</dbReference>
<feature type="compositionally biased region" description="Basic and acidic residues" evidence="2">
    <location>
        <begin position="1705"/>
        <end position="1715"/>
    </location>
</feature>
<dbReference type="InterPro" id="IPR001878">
    <property type="entry name" value="Znf_CCHC"/>
</dbReference>
<dbReference type="Pfam" id="PF00078">
    <property type="entry name" value="RVT_1"/>
    <property type="match status" value="1"/>
</dbReference>
<accession>A0A7J6N6G1</accession>
<dbReference type="InterPro" id="IPR041588">
    <property type="entry name" value="Integrase_H2C2"/>
</dbReference>
<feature type="region of interest" description="Disordered" evidence="2">
    <location>
        <begin position="1146"/>
        <end position="1167"/>
    </location>
</feature>
<dbReference type="PROSITE" id="PS50878">
    <property type="entry name" value="RT_POL"/>
    <property type="match status" value="1"/>
</dbReference>
<keyword evidence="1" id="KW-0862">Zinc</keyword>
<feature type="compositionally biased region" description="Low complexity" evidence="2">
    <location>
        <begin position="91"/>
        <end position="111"/>
    </location>
</feature>
<dbReference type="OrthoDB" id="8042009at2759"/>
<dbReference type="InterPro" id="IPR043128">
    <property type="entry name" value="Rev_trsase/Diguanyl_cyclase"/>
</dbReference>
<dbReference type="PANTHER" id="PTHR37984:SF5">
    <property type="entry name" value="PROTEIN NYNRIN-LIKE"/>
    <property type="match status" value="1"/>
</dbReference>
<evidence type="ECO:0000259" key="3">
    <source>
        <dbReference type="PROSITE" id="PS50158"/>
    </source>
</evidence>
<dbReference type="Gene3D" id="3.30.420.10">
    <property type="entry name" value="Ribonuclease H-like superfamily/Ribonuclease H"/>
    <property type="match status" value="1"/>
</dbReference>
<name>A0A7J6N6G1_PEROL</name>
<dbReference type="Gene3D" id="3.30.70.270">
    <property type="match status" value="1"/>
</dbReference>
<dbReference type="InterPro" id="IPR000477">
    <property type="entry name" value="RT_dom"/>
</dbReference>
<dbReference type="GO" id="GO:0008270">
    <property type="term" value="F:zinc ion binding"/>
    <property type="evidence" value="ECO:0007669"/>
    <property type="project" value="UniProtKB-KW"/>
</dbReference>
<sequence length="1743" mass="191661">MSLTSSVNTSGSGSGSGDPQHVVPDAGSLASLLGVAPDDLPYCSDQDLELVLSRFSVEEKAVGERVAYRKLLSQIRGKALGSVPREEVVHTASGSEASSTATARLSGIRGQPGDDGGGPAGRQRTHSRLSNLLSDISKDTGSCSLNVAKAMQGISHIPIPDNAEYKGDPDARPVTSWIRDMTLTSRVYDLQPPDIWRFLLRALSPACRMKLMGHLEREGLLSAPVEERLQEAEKFMMKAYQVTDDPVRFRNKLAAVVHKQGESVTSYTSRFLTVVEEGRSLGLSSTCEESLDLYRKNLTPRYQGLANSLYCGCDDVEGLSASLARWELVNVPTVVGVKSLDVPELDEQLAALKYTGESQKPRRVCWECKDPSHLRRDCPAYKKRIAEEAAARGSDPKPGVSPPPMTAPQETTSFKVVKLQNADSRVAVLTDVDALGALSGALDDAMVPLVLRSPGEECGAEIKVLLDSGASGCGFIDENCFNDLVSAGVIPSSVDISFSPPGGVRFGDGRFCEAKGVVHLDILSPAGENVTQGAPFKILPVLRPSIIIGAKLLGSCEELTRLLSIKLREASLSALVSTHLPGGRCARVMAVEAAQVLVDVHDGRLRARCTPFEDAAVIPHAEAERKRSRSKQLLVHRRLQIAQKEGKFEKIRPEEALVVSEAVLCDKLGSSAALPDVTTLEDDEIRKRWRLTLDCRTLNSYVLVKSEQADGGVKHVWAPSSSRNPVVCEVKGHQFQRTALQILAAWPSSVRKHFARVDIRDAFSAVLRPPGTKGIFVTRSIGPDGIVHYWSAVGLVQGWYLSPLLFSRAIDRVLEEVDAALVEAGLSVRTAHFQDDVLLGAGDRESLEKAVDVVREVFSRYGLEVAEDKLELGTEAVFCGLTVRGNLVLPSPKKKLSDAAVEQALATLRTLGTEKDLTPFVRRWAGVFNWVRRWLPADAQQALAALHSSKNVTSEEHLRCLLSFYFDGLTPLHIMGTESNFSVKGTVVLCDANKTGWGAMLCQVVCRPCYHDDAEPHDPDHALCAASFRKAFQVDVKPGYTLQLLPFSLDGGAFNPGQQRKSSTFRERCALLNAVFKFTPLLLNPVAVYTDNFNSKLQWGNLEQDHITDEHELRKVLNFHENVNAVLWLPRAQTAVVDAMARAAGDDDSGACDPTPSPFAVKKGGMGGGMSGDEVDHLRRFVDEELSREGEEPEELTPPADCDVTDLSADRDAALQALKDVPGIGEICDHQRGCSECASLAKKPGYEAVGGVLVRRVRYDTRGSLVTQIVIPKSLREPLARHFHNKTHASGRQLRYLLQQWCFWPRMGTETLRARRRCDVCQRCSDDKTKVPYGTRRLRDATTSWVRVGIDCLHLNHSAMGGGVLLTATCYLTGYFDFELIRDGDPTTESVLEAFEVICLRNGCPRLGVVSDGARYFTSAAAAEWAQHRMISWEYSLPNSPGCGGWWERRHRECNLALRKWILSHPGKAWQSRICLETVKWLVNHMEIGDTGYCPYLLHHGRLALQTGVGGVDPEVLSGEVETPHDVEDVTSLARSVTGERRRALAQFVAVWLDMREKHWPTHSPEAFGKLKKGDLVLVFTHRPRKLDVSWRGPYPVLYRGRRFLGLQTPAGVEEHHLTNCKPYVIDADEPEADSEGGGGPLSVPLDLADPLSAEPGVSRPQSDLPRAVGLQDQKLLSDSDQEDRFPRPRKRKAAIAAEKRLQMVMREEAHDSPLRPRRSGPKRARIDEEGLVRAISVLRRFR</sequence>
<evidence type="ECO:0000313" key="6">
    <source>
        <dbReference type="Proteomes" id="UP000541610"/>
    </source>
</evidence>
<dbReference type="Gene3D" id="1.10.340.70">
    <property type="match status" value="1"/>
</dbReference>
<dbReference type="InterPro" id="IPR012337">
    <property type="entry name" value="RNaseH-like_sf"/>
</dbReference>
<evidence type="ECO:0000313" key="5">
    <source>
        <dbReference type="EMBL" id="KAF4679050.1"/>
    </source>
</evidence>
<reference evidence="5 6" key="1">
    <citation type="submission" date="2020-04" db="EMBL/GenBank/DDBJ databases">
        <title>Perkinsus olseni comparative genomics.</title>
        <authorList>
            <person name="Bogema D.R."/>
        </authorList>
    </citation>
    <scope>NUCLEOTIDE SEQUENCE [LARGE SCALE GENOMIC DNA]</scope>
    <source>
        <strain evidence="5">00978-12</strain>
    </source>
</reference>
<dbReference type="EMBL" id="JABANP010000793">
    <property type="protein sequence ID" value="KAF4679050.1"/>
    <property type="molecule type" value="Genomic_DNA"/>
</dbReference>
<dbReference type="InterPro" id="IPR050951">
    <property type="entry name" value="Retrovirus_Pol_polyprotein"/>
</dbReference>
<protein>
    <submittedName>
        <fullName evidence="5">Uncharacterized protein</fullName>
    </submittedName>
</protein>
<dbReference type="InterPro" id="IPR036397">
    <property type="entry name" value="RNaseH_sf"/>
</dbReference>
<feature type="non-terminal residue" evidence="5">
    <location>
        <position position="1743"/>
    </location>
</feature>
<dbReference type="SUPFAM" id="SSF56672">
    <property type="entry name" value="DNA/RNA polymerases"/>
    <property type="match status" value="1"/>
</dbReference>
<keyword evidence="1" id="KW-0479">Metal-binding</keyword>
<dbReference type="PANTHER" id="PTHR37984">
    <property type="entry name" value="PROTEIN CBG26694"/>
    <property type="match status" value="1"/>
</dbReference>
<evidence type="ECO:0000256" key="1">
    <source>
        <dbReference type="PROSITE-ProRule" id="PRU00047"/>
    </source>
</evidence>
<feature type="domain" description="CCHC-type" evidence="3">
    <location>
        <begin position="365"/>
        <end position="379"/>
    </location>
</feature>
<proteinExistence type="predicted"/>
<feature type="region of interest" description="Disordered" evidence="2">
    <location>
        <begin position="1"/>
        <end position="25"/>
    </location>
</feature>